<organism evidence="3 4">
    <name type="scientific">Rhodanobacter ginsenosidimutans</name>
    <dbReference type="NCBI Taxonomy" id="490571"/>
    <lineage>
        <taxon>Bacteria</taxon>
        <taxon>Pseudomonadati</taxon>
        <taxon>Pseudomonadota</taxon>
        <taxon>Gammaproteobacteria</taxon>
        <taxon>Lysobacterales</taxon>
        <taxon>Rhodanobacteraceae</taxon>
        <taxon>Rhodanobacter</taxon>
    </lineage>
</organism>
<dbReference type="SUPFAM" id="SSF53933">
    <property type="entry name" value="Microbial ribonucleases"/>
    <property type="match status" value="1"/>
</dbReference>
<name>A0ABW0JTQ7_9GAMM</name>
<dbReference type="RefSeq" id="WP_377339011.1">
    <property type="nucleotide sequence ID" value="NZ_JALBWS010000014.1"/>
</dbReference>
<gene>
    <name evidence="3" type="ORF">ACFPK0_05770</name>
</gene>
<protein>
    <submittedName>
        <fullName evidence="3">Ribonuclease domain-containing protein</fullName>
    </submittedName>
</protein>
<evidence type="ECO:0000313" key="3">
    <source>
        <dbReference type="EMBL" id="MFC5439519.1"/>
    </source>
</evidence>
<dbReference type="InterPro" id="IPR000026">
    <property type="entry name" value="N1-like"/>
</dbReference>
<keyword evidence="4" id="KW-1185">Reference proteome</keyword>
<sequence length="140" mass="15872">MRRFHPLILLAALVVALVMWRQPPSTSPGVAPTAPEVASQIDHARDSSTLPAFLPPEARDTLRRIASGGPFAHSQDGTVFGNYERHLPQQPRGYYHEYTVETPGARNRGARRIITGDTPPRVYYYTDDHYRSFRRFTLQP</sequence>
<dbReference type="InterPro" id="IPR016191">
    <property type="entry name" value="Ribonuclease/ribotoxin"/>
</dbReference>
<reference evidence="4" key="1">
    <citation type="journal article" date="2019" name="Int. J. Syst. Evol. Microbiol.">
        <title>The Global Catalogue of Microorganisms (GCM) 10K type strain sequencing project: providing services to taxonomists for standard genome sequencing and annotation.</title>
        <authorList>
            <consortium name="The Broad Institute Genomics Platform"/>
            <consortium name="The Broad Institute Genome Sequencing Center for Infectious Disease"/>
            <person name="Wu L."/>
            <person name="Ma J."/>
        </authorList>
    </citation>
    <scope>NUCLEOTIDE SEQUENCE [LARGE SCALE GENOMIC DNA]</scope>
    <source>
        <strain evidence="4">KACC 12822</strain>
    </source>
</reference>
<dbReference type="Proteomes" id="UP001596018">
    <property type="component" value="Unassembled WGS sequence"/>
</dbReference>
<dbReference type="EMBL" id="JBHSMM010000001">
    <property type="protein sequence ID" value="MFC5439519.1"/>
    <property type="molecule type" value="Genomic_DNA"/>
</dbReference>
<comment type="caution">
    <text evidence="3">The sequence shown here is derived from an EMBL/GenBank/DDBJ whole genome shotgun (WGS) entry which is preliminary data.</text>
</comment>
<proteinExistence type="predicted"/>
<dbReference type="Gene3D" id="3.10.450.30">
    <property type="entry name" value="Microbial ribonucleases"/>
    <property type="match status" value="1"/>
</dbReference>
<dbReference type="Pfam" id="PF00545">
    <property type="entry name" value="Ribonuclease"/>
    <property type="match status" value="1"/>
</dbReference>
<evidence type="ECO:0000256" key="2">
    <source>
        <dbReference type="ARBA" id="ARBA00022801"/>
    </source>
</evidence>
<keyword evidence="2" id="KW-0378">Hydrolase</keyword>
<accession>A0ABW0JTQ7</accession>
<keyword evidence="1" id="KW-0540">Nuclease</keyword>
<evidence type="ECO:0000313" key="4">
    <source>
        <dbReference type="Proteomes" id="UP001596018"/>
    </source>
</evidence>
<evidence type="ECO:0000256" key="1">
    <source>
        <dbReference type="ARBA" id="ARBA00022722"/>
    </source>
</evidence>